<dbReference type="GO" id="GO:0140662">
    <property type="term" value="F:ATP-dependent protein folding chaperone"/>
    <property type="evidence" value="ECO:0007669"/>
    <property type="project" value="InterPro"/>
</dbReference>
<dbReference type="Proteomes" id="UP000683360">
    <property type="component" value="Unassembled WGS sequence"/>
</dbReference>
<keyword evidence="5" id="KW-1185">Reference proteome</keyword>
<comment type="caution">
    <text evidence="4">The sequence shown here is derived from an EMBL/GenBank/DDBJ whole genome shotgun (WGS) entry which is preliminary data.</text>
</comment>
<dbReference type="GO" id="GO:0005524">
    <property type="term" value="F:ATP binding"/>
    <property type="evidence" value="ECO:0007669"/>
    <property type="project" value="UniProtKB-KW"/>
</dbReference>
<dbReference type="SUPFAM" id="SSF100920">
    <property type="entry name" value="Heat shock protein 70kD (HSP70), peptide-binding domain"/>
    <property type="match status" value="1"/>
</dbReference>
<dbReference type="PRINTS" id="PR00301">
    <property type="entry name" value="HEATSHOCK70"/>
</dbReference>
<dbReference type="OrthoDB" id="6259187at2759"/>
<evidence type="ECO:0000256" key="2">
    <source>
        <dbReference type="ARBA" id="ARBA00022741"/>
    </source>
</evidence>
<dbReference type="SUPFAM" id="SSF53067">
    <property type="entry name" value="Actin-like ATPase domain"/>
    <property type="match status" value="2"/>
</dbReference>
<dbReference type="EMBL" id="CAJPWZ010000051">
    <property type="protein sequence ID" value="CAG2184949.1"/>
    <property type="molecule type" value="Genomic_DNA"/>
</dbReference>
<organism evidence="4 5">
    <name type="scientific">Mytilus edulis</name>
    <name type="common">Blue mussel</name>
    <dbReference type="NCBI Taxonomy" id="6550"/>
    <lineage>
        <taxon>Eukaryota</taxon>
        <taxon>Metazoa</taxon>
        <taxon>Spiralia</taxon>
        <taxon>Lophotrochozoa</taxon>
        <taxon>Mollusca</taxon>
        <taxon>Bivalvia</taxon>
        <taxon>Autobranchia</taxon>
        <taxon>Pteriomorphia</taxon>
        <taxon>Mytilida</taxon>
        <taxon>Mytiloidea</taxon>
        <taxon>Mytilidae</taxon>
        <taxon>Mytilinae</taxon>
        <taxon>Mytilus</taxon>
    </lineage>
</organism>
<sequence>MRPETSLTTRHVYAITYSLLFFDAKHSKEMARNDKMKNPANGIDFRTTNSCVGVFRDGKVDIIYNDHGNKTTPSCVAFTDTGRLVGDTAKEKVSTNATNSIFDAKRLMGRQFSDSTVQSDIKHWPFKVINRDDKPKLQADYKGETKTFTQEEISSNATNSIFDAKRLMGRQFSDSTVQSDIKHWPFKVINRDDKPKLQAEHKGETKTFTPEEISSMVLVKMKETAEAYLGQKVTEAVTTVPEHYNHSQKTSHMGCERAMTKDNNRLGTVVLPGIYQALSGVPNIDIEFDIDEKGPKHWKFNENYRNK</sequence>
<reference evidence="4" key="1">
    <citation type="submission" date="2021-03" db="EMBL/GenBank/DDBJ databases">
        <authorList>
            <person name="Bekaert M."/>
        </authorList>
    </citation>
    <scope>NUCLEOTIDE SEQUENCE</scope>
</reference>
<dbReference type="InterPro" id="IPR029047">
    <property type="entry name" value="HSP70_peptide-bd_sf"/>
</dbReference>
<dbReference type="Gene3D" id="3.30.30.30">
    <property type="match status" value="2"/>
</dbReference>
<dbReference type="InterPro" id="IPR013126">
    <property type="entry name" value="Hsp_70_fam"/>
</dbReference>
<dbReference type="Pfam" id="PF00012">
    <property type="entry name" value="HSP70"/>
    <property type="match status" value="1"/>
</dbReference>
<dbReference type="InterPro" id="IPR043129">
    <property type="entry name" value="ATPase_NBD"/>
</dbReference>
<name>A0A8S3PP59_MYTED</name>
<evidence type="ECO:0000313" key="5">
    <source>
        <dbReference type="Proteomes" id="UP000683360"/>
    </source>
</evidence>
<dbReference type="AlphaFoldDB" id="A0A8S3PP59"/>
<comment type="similarity">
    <text evidence="1">Belongs to the heat shock protein 70 family.</text>
</comment>
<keyword evidence="2" id="KW-0547">Nucleotide-binding</keyword>
<accession>A0A8S3PP59</accession>
<dbReference type="Gene3D" id="3.30.420.40">
    <property type="match status" value="1"/>
</dbReference>
<evidence type="ECO:0000313" key="4">
    <source>
        <dbReference type="EMBL" id="CAG2184949.1"/>
    </source>
</evidence>
<gene>
    <name evidence="4" type="ORF">MEDL_563</name>
</gene>
<dbReference type="FunFam" id="3.30.30.30:FF:000001">
    <property type="entry name" value="heat shock 70 kDa protein-like"/>
    <property type="match status" value="2"/>
</dbReference>
<dbReference type="PANTHER" id="PTHR19375">
    <property type="entry name" value="HEAT SHOCK PROTEIN 70KDA"/>
    <property type="match status" value="1"/>
</dbReference>
<evidence type="ECO:0000256" key="1">
    <source>
        <dbReference type="ARBA" id="ARBA00007381"/>
    </source>
</evidence>
<evidence type="ECO:0000256" key="3">
    <source>
        <dbReference type="ARBA" id="ARBA00022840"/>
    </source>
</evidence>
<proteinExistence type="inferred from homology"/>
<keyword evidence="3" id="KW-0067">ATP-binding</keyword>
<protein>
    <submittedName>
        <fullName evidence="4">HSPA1s</fullName>
    </submittedName>
</protein>